<evidence type="ECO:0000313" key="5">
    <source>
        <dbReference type="Proteomes" id="UP000324170"/>
    </source>
</evidence>
<protein>
    <submittedName>
        <fullName evidence="2">Inner membrane protein ynbA (Modular protein)</fullName>
    </submittedName>
    <submittedName>
        <fullName evidence="3">Phosphatidylglycerophosphate synthase</fullName>
    </submittedName>
</protein>
<reference evidence="3 5" key="2">
    <citation type="submission" date="2019-07" db="EMBL/GenBank/DDBJ databases">
        <title>Genomic Encyclopedia of Type Strains, Phase I: the one thousand microbial genomes (KMG-I) project.</title>
        <authorList>
            <person name="Kyrpides N."/>
        </authorList>
    </citation>
    <scope>NUCLEOTIDE SEQUENCE [LARGE SCALE GENOMIC DNA]</scope>
    <source>
        <strain evidence="3 5">DSM 17909</strain>
    </source>
</reference>
<dbReference type="InterPro" id="IPR043130">
    <property type="entry name" value="CDP-OH_PTrfase_TM_dom"/>
</dbReference>
<keyword evidence="5" id="KW-1185">Reference proteome</keyword>
<evidence type="ECO:0000256" key="1">
    <source>
        <dbReference type="SAM" id="Phobius"/>
    </source>
</evidence>
<sequence length="274" mass="31093">MTIYNLKPLFQNLLRPTVNFLQKYGITANQVTLSAMFLSIAVGLLLSLFPSTRFYWLLPIFLFIRMALNAIDGMLAREHHQKSHLGAIYNELGDVISDIALYLPFCFLPNINSVSLLVILFLAVLTEFIGVLAQTVGASRRYDGPMGKSDRAFVFGSYGLIIAFFPSALSWSHYLFPLVIILLLITCYPRSRRKQKKPLLFFTGAMNIQGDSSILSMNSVFLMYQCLHGMPADMEKRQGHVVIAHQWGHLFMMLMNLFGLLPANTTLRWKISWS</sequence>
<dbReference type="GO" id="GO:0016780">
    <property type="term" value="F:phosphotransferase activity, for other substituted phosphate groups"/>
    <property type="evidence" value="ECO:0007669"/>
    <property type="project" value="InterPro"/>
</dbReference>
<name>A0A068QV35_9GAMM</name>
<keyword evidence="1" id="KW-0812">Transmembrane</keyword>
<dbReference type="AlphaFoldDB" id="A0A068QV35"/>
<accession>A0A068QV35</accession>
<proteinExistence type="predicted"/>
<dbReference type="GO" id="GO:0008654">
    <property type="term" value="P:phospholipid biosynthetic process"/>
    <property type="evidence" value="ECO:0007669"/>
    <property type="project" value="InterPro"/>
</dbReference>
<feature type="transmembrane region" description="Helical" evidence="1">
    <location>
        <begin position="87"/>
        <end position="105"/>
    </location>
</feature>
<dbReference type="Proteomes" id="UP000324170">
    <property type="component" value="Unassembled WGS sequence"/>
</dbReference>
<dbReference type="EMBL" id="FO704550">
    <property type="protein sequence ID" value="CDG17710.1"/>
    <property type="molecule type" value="Genomic_DNA"/>
</dbReference>
<feature type="transmembrane region" description="Helical" evidence="1">
    <location>
        <begin position="111"/>
        <end position="132"/>
    </location>
</feature>
<dbReference type="STRING" id="351671.XDD1_2011"/>
<feature type="transmembrane region" description="Helical" evidence="1">
    <location>
        <begin position="174"/>
        <end position="191"/>
    </location>
</feature>
<reference evidence="2 4" key="1">
    <citation type="submission" date="2013-07" db="EMBL/GenBank/DDBJ databases">
        <authorList>
            <person name="Genoscope - CEA"/>
        </authorList>
    </citation>
    <scope>NUCLEOTIDE SEQUENCE [LARGE SCALE GENOMIC DNA]</scope>
    <source>
        <strain evidence="2">FRM16</strain>
        <strain evidence="4">FRM16 / DSM 17909</strain>
    </source>
</reference>
<organism evidence="2 4">
    <name type="scientific">Xenorhabdus doucetiae</name>
    <dbReference type="NCBI Taxonomy" id="351671"/>
    <lineage>
        <taxon>Bacteria</taxon>
        <taxon>Pseudomonadati</taxon>
        <taxon>Pseudomonadota</taxon>
        <taxon>Gammaproteobacteria</taxon>
        <taxon>Enterobacterales</taxon>
        <taxon>Morganellaceae</taxon>
        <taxon>Xenorhabdus</taxon>
    </lineage>
</organism>
<keyword evidence="1" id="KW-1133">Transmembrane helix</keyword>
<dbReference type="Pfam" id="PF01066">
    <property type="entry name" value="CDP-OH_P_transf"/>
    <property type="match status" value="1"/>
</dbReference>
<dbReference type="Gene3D" id="1.20.120.1760">
    <property type="match status" value="1"/>
</dbReference>
<dbReference type="KEGG" id="xdo:XDD1_2011"/>
<evidence type="ECO:0000313" key="4">
    <source>
        <dbReference type="Proteomes" id="UP000032721"/>
    </source>
</evidence>
<feature type="transmembrane region" description="Helical" evidence="1">
    <location>
        <begin position="31"/>
        <end position="49"/>
    </location>
</feature>
<feature type="transmembrane region" description="Helical" evidence="1">
    <location>
        <begin position="244"/>
        <end position="263"/>
    </location>
</feature>
<evidence type="ECO:0000313" key="3">
    <source>
        <dbReference type="EMBL" id="TYP11640.1"/>
    </source>
</evidence>
<feature type="transmembrane region" description="Helical" evidence="1">
    <location>
        <begin position="55"/>
        <end position="75"/>
    </location>
</feature>
<dbReference type="Proteomes" id="UP000032721">
    <property type="component" value="Chromosome"/>
</dbReference>
<gene>
    <name evidence="3" type="ORF">LY16_00997</name>
    <name evidence="2" type="ORF">XDD1_2011</name>
</gene>
<dbReference type="InterPro" id="IPR000462">
    <property type="entry name" value="CDP-OH_P_trans"/>
</dbReference>
<dbReference type="HOGENOM" id="CLU_088602_0_0_6"/>
<evidence type="ECO:0000313" key="2">
    <source>
        <dbReference type="EMBL" id="CDG17710.1"/>
    </source>
</evidence>
<feature type="transmembrane region" description="Helical" evidence="1">
    <location>
        <begin position="198"/>
        <end position="224"/>
    </location>
</feature>
<keyword evidence="1" id="KW-0472">Membrane</keyword>
<dbReference type="GO" id="GO:0016020">
    <property type="term" value="C:membrane"/>
    <property type="evidence" value="ECO:0007669"/>
    <property type="project" value="InterPro"/>
</dbReference>
<dbReference type="EMBL" id="VNHN01000011">
    <property type="protein sequence ID" value="TYP11640.1"/>
    <property type="molecule type" value="Genomic_DNA"/>
</dbReference>